<dbReference type="Pfam" id="PF17727">
    <property type="entry name" value="CtsR_C"/>
    <property type="match status" value="1"/>
</dbReference>
<reference evidence="3" key="1">
    <citation type="submission" date="2020-08" db="EMBL/GenBank/DDBJ databases">
        <title>Genome public.</title>
        <authorList>
            <person name="Liu C."/>
            <person name="Sun Q."/>
        </authorList>
    </citation>
    <scope>NUCLEOTIDE SEQUENCE</scope>
    <source>
        <strain evidence="3">NSJ-15</strain>
    </source>
</reference>
<organism evidence="3 4">
    <name type="scientific">Massiliimalia timonensis</name>
    <dbReference type="NCBI Taxonomy" id="1987501"/>
    <lineage>
        <taxon>Bacteria</taxon>
        <taxon>Bacillati</taxon>
        <taxon>Bacillota</taxon>
        <taxon>Clostridia</taxon>
        <taxon>Eubacteriales</taxon>
        <taxon>Oscillospiraceae</taxon>
        <taxon>Massiliimalia</taxon>
    </lineage>
</organism>
<dbReference type="AlphaFoldDB" id="A0A8J6TRD6"/>
<dbReference type="EMBL" id="JACRTL010000002">
    <property type="protein sequence ID" value="MBC8610616.1"/>
    <property type="molecule type" value="Genomic_DNA"/>
</dbReference>
<gene>
    <name evidence="3" type="ORF">H8702_05695</name>
</gene>
<keyword evidence="4" id="KW-1185">Reference proteome</keyword>
<name>A0A8J6TRD6_9FIRM</name>
<dbReference type="Gene3D" id="1.10.1200.150">
    <property type="entry name" value="Transcriptional regulator CtsR, C-terminal domain"/>
    <property type="match status" value="1"/>
</dbReference>
<evidence type="ECO:0000259" key="2">
    <source>
        <dbReference type="Pfam" id="PF17727"/>
    </source>
</evidence>
<dbReference type="Gene3D" id="3.30.56.130">
    <property type="entry name" value="Transcriptional regulator CtsR, winged HTH domain"/>
    <property type="match status" value="1"/>
</dbReference>
<evidence type="ECO:0000313" key="4">
    <source>
        <dbReference type="Proteomes" id="UP000632659"/>
    </source>
</evidence>
<dbReference type="Pfam" id="PF05848">
    <property type="entry name" value="CtsR"/>
    <property type="match status" value="1"/>
</dbReference>
<evidence type="ECO:0000259" key="1">
    <source>
        <dbReference type="Pfam" id="PF05848"/>
    </source>
</evidence>
<comment type="caution">
    <text evidence="3">The sequence shown here is derived from an EMBL/GenBank/DDBJ whole genome shotgun (WGS) entry which is preliminary data.</text>
</comment>
<proteinExistence type="predicted"/>
<dbReference type="InterPro" id="IPR041908">
    <property type="entry name" value="CtsR_C_sf"/>
</dbReference>
<dbReference type="InterPro" id="IPR040465">
    <property type="entry name" value="CtsR_N"/>
</dbReference>
<protein>
    <submittedName>
        <fullName evidence="3">CtsR family transcriptional regulator</fullName>
    </submittedName>
</protein>
<feature type="domain" description="CtsR C-terminal dimerization" evidence="2">
    <location>
        <begin position="74"/>
        <end position="145"/>
    </location>
</feature>
<sequence>MNMTDLIAAQINEMLRQSGGTVKIQRNELAGKIGCVPSQINYVITNRYTLENGYLVESRRGGGGFIQIVKLDYDNKETIFHLINSIGSEIDETSARVILENLTSDKILTTGQYKLILAAMSDQNFKGLSDPAKRTIRANLMKMMLLTCAK</sequence>
<evidence type="ECO:0000313" key="3">
    <source>
        <dbReference type="EMBL" id="MBC8610616.1"/>
    </source>
</evidence>
<dbReference type="Proteomes" id="UP000632659">
    <property type="component" value="Unassembled WGS sequence"/>
</dbReference>
<accession>A0A8J6TRD6</accession>
<dbReference type="InterPro" id="IPR041473">
    <property type="entry name" value="CtsR_C"/>
</dbReference>
<dbReference type="InterPro" id="IPR041902">
    <property type="entry name" value="CtsR_N_sf"/>
</dbReference>
<feature type="domain" description="CtsR N-terminal HTH" evidence="1">
    <location>
        <begin position="2"/>
        <end position="71"/>
    </location>
</feature>